<dbReference type="OrthoDB" id="431169at2759"/>
<keyword evidence="1 2" id="KW-0694">RNA-binding</keyword>
<dbReference type="SUPFAM" id="SSF54928">
    <property type="entry name" value="RNA-binding domain, RBD"/>
    <property type="match status" value="1"/>
</dbReference>
<comment type="caution">
    <text evidence="5">The sequence shown here is derived from an EMBL/GenBank/DDBJ whole genome shotgun (WGS) entry which is preliminary data.</text>
</comment>
<dbReference type="InterPro" id="IPR035979">
    <property type="entry name" value="RBD_domain_sf"/>
</dbReference>
<evidence type="ECO:0000313" key="6">
    <source>
        <dbReference type="Proteomes" id="UP000777438"/>
    </source>
</evidence>
<dbReference type="PROSITE" id="PS50102">
    <property type="entry name" value="RRM"/>
    <property type="match status" value="1"/>
</dbReference>
<feature type="compositionally biased region" description="Polar residues" evidence="3">
    <location>
        <begin position="310"/>
        <end position="319"/>
    </location>
</feature>
<feature type="region of interest" description="Disordered" evidence="3">
    <location>
        <begin position="172"/>
        <end position="209"/>
    </location>
</feature>
<feature type="compositionally biased region" description="Polar residues" evidence="3">
    <location>
        <begin position="559"/>
        <end position="580"/>
    </location>
</feature>
<organism evidence="5 6">
    <name type="scientific">Thelonectria olida</name>
    <dbReference type="NCBI Taxonomy" id="1576542"/>
    <lineage>
        <taxon>Eukaryota</taxon>
        <taxon>Fungi</taxon>
        <taxon>Dikarya</taxon>
        <taxon>Ascomycota</taxon>
        <taxon>Pezizomycotina</taxon>
        <taxon>Sordariomycetes</taxon>
        <taxon>Hypocreomycetidae</taxon>
        <taxon>Hypocreales</taxon>
        <taxon>Nectriaceae</taxon>
        <taxon>Thelonectria</taxon>
    </lineage>
</organism>
<dbReference type="GO" id="GO:0003723">
    <property type="term" value="F:RNA binding"/>
    <property type="evidence" value="ECO:0007669"/>
    <property type="project" value="UniProtKB-UniRule"/>
</dbReference>
<feature type="compositionally biased region" description="Low complexity" evidence="3">
    <location>
        <begin position="293"/>
        <end position="309"/>
    </location>
</feature>
<dbReference type="AlphaFoldDB" id="A0A9P8W5Z7"/>
<evidence type="ECO:0000313" key="5">
    <source>
        <dbReference type="EMBL" id="KAH6888155.1"/>
    </source>
</evidence>
<feature type="compositionally biased region" description="Low complexity" evidence="3">
    <location>
        <begin position="177"/>
        <end position="195"/>
    </location>
</feature>
<feature type="region of interest" description="Disordered" evidence="3">
    <location>
        <begin position="293"/>
        <end position="346"/>
    </location>
</feature>
<gene>
    <name evidence="5" type="ORF">B0T10DRAFT_562570</name>
</gene>
<dbReference type="PANTHER" id="PTHR10501">
    <property type="entry name" value="U1 SMALL NUCLEAR RIBONUCLEOPROTEIN A/U2 SMALL NUCLEAR RIBONUCLEOPROTEIN B"/>
    <property type="match status" value="1"/>
</dbReference>
<dbReference type="SMART" id="SM00360">
    <property type="entry name" value="RRM"/>
    <property type="match status" value="1"/>
</dbReference>
<dbReference type="InterPro" id="IPR012677">
    <property type="entry name" value="Nucleotide-bd_a/b_plait_sf"/>
</dbReference>
<reference evidence="5 6" key="1">
    <citation type="journal article" date="2021" name="Nat. Commun.">
        <title>Genetic determinants of endophytism in the Arabidopsis root mycobiome.</title>
        <authorList>
            <person name="Mesny F."/>
            <person name="Miyauchi S."/>
            <person name="Thiergart T."/>
            <person name="Pickel B."/>
            <person name="Atanasova L."/>
            <person name="Karlsson M."/>
            <person name="Huettel B."/>
            <person name="Barry K.W."/>
            <person name="Haridas S."/>
            <person name="Chen C."/>
            <person name="Bauer D."/>
            <person name="Andreopoulos W."/>
            <person name="Pangilinan J."/>
            <person name="LaButti K."/>
            <person name="Riley R."/>
            <person name="Lipzen A."/>
            <person name="Clum A."/>
            <person name="Drula E."/>
            <person name="Henrissat B."/>
            <person name="Kohler A."/>
            <person name="Grigoriev I.V."/>
            <person name="Martin F.M."/>
            <person name="Hacquard S."/>
        </authorList>
    </citation>
    <scope>NUCLEOTIDE SEQUENCE [LARGE SCALE GENOMIC DNA]</scope>
    <source>
        <strain evidence="5 6">MPI-CAGE-CH-0241</strain>
    </source>
</reference>
<evidence type="ECO:0000259" key="4">
    <source>
        <dbReference type="PROSITE" id="PS50102"/>
    </source>
</evidence>
<evidence type="ECO:0000256" key="1">
    <source>
        <dbReference type="ARBA" id="ARBA00022884"/>
    </source>
</evidence>
<dbReference type="Proteomes" id="UP000777438">
    <property type="component" value="Unassembled WGS sequence"/>
</dbReference>
<evidence type="ECO:0000256" key="3">
    <source>
        <dbReference type="SAM" id="MobiDB-lite"/>
    </source>
</evidence>
<evidence type="ECO:0000256" key="2">
    <source>
        <dbReference type="PROSITE-ProRule" id="PRU00176"/>
    </source>
</evidence>
<feature type="region of interest" description="Disordered" evidence="3">
    <location>
        <begin position="552"/>
        <end position="614"/>
    </location>
</feature>
<feature type="region of interest" description="Disordered" evidence="3">
    <location>
        <begin position="424"/>
        <end position="475"/>
    </location>
</feature>
<dbReference type="InterPro" id="IPR000504">
    <property type="entry name" value="RRM_dom"/>
</dbReference>
<keyword evidence="6" id="KW-1185">Reference proteome</keyword>
<dbReference type="Pfam" id="PF00076">
    <property type="entry name" value="RRM_1"/>
    <property type="match status" value="1"/>
</dbReference>
<sequence>MAHNLACSAISMCACRRERGACDCDFYANLHRKGPLPSPFGASGAMAQSAQYPIGMVPRTTQIPPRLATEPYPFDSPKPPSFRVMIDRLPVGVTEESLRAALEWPKNLSVRFHPITWDQEAVPPGEQYRYDSYSVVLTFESKSDAVDAHGTLAYHFSRLGYPETDVIVDFSESDHTSSPASSASSGPRQRQPSQATMLPNPATDYGQNYPMPVDNLQLEIPGASGNSYTSTIDNGLHLDMQMMSISPQNMDTPHSNSQRNIGKSLIGNDCADDETKLLSEPWAYTANAPPLLPSSQSQYTSPSSVQSTPLSPRNGTSPVMTYPMGNQRHQRSYRHPPANHHDRNPPINTLYIGNLPLDTSEEELKALFSRQRGYKRLSLRPKANGPMGFVEFEDVTWATKALRDLYGTVLSTSKGDGIRLSFSKNPLGVRPDRAPGGAPGQNHPGTYGPRNGLDNTYPRPTHHLSAATGPPPGLSYPPGYPPLGPVYPNHASYMPYDSRGLPLPAPRYDNSYNMRRRDVSGNYATSYTYPQPIGNGNGHHSALYQAGTPFPQPRRDRNGNNSAANQMGTSYPQPKGSTSVIPRRDENGSHSAVNELGIPNPQTKGSGYPHFLQG</sequence>
<feature type="compositionally biased region" description="Basic residues" evidence="3">
    <location>
        <begin position="328"/>
        <end position="338"/>
    </location>
</feature>
<feature type="domain" description="RRM" evidence="4">
    <location>
        <begin position="348"/>
        <end position="425"/>
    </location>
</feature>
<name>A0A9P8W5Z7_9HYPO</name>
<dbReference type="Gene3D" id="3.30.70.330">
    <property type="match status" value="1"/>
</dbReference>
<protein>
    <recommendedName>
        <fullName evidence="4">RRM domain-containing protein</fullName>
    </recommendedName>
</protein>
<proteinExistence type="predicted"/>
<dbReference type="EMBL" id="JAGPYM010000013">
    <property type="protein sequence ID" value="KAH6888155.1"/>
    <property type="molecule type" value="Genomic_DNA"/>
</dbReference>
<accession>A0A9P8W5Z7</accession>